<organism evidence="3">
    <name type="scientific">Sesamum angustifolium</name>
    <dbReference type="NCBI Taxonomy" id="2727405"/>
    <lineage>
        <taxon>Eukaryota</taxon>
        <taxon>Viridiplantae</taxon>
        <taxon>Streptophyta</taxon>
        <taxon>Embryophyta</taxon>
        <taxon>Tracheophyta</taxon>
        <taxon>Spermatophyta</taxon>
        <taxon>Magnoliopsida</taxon>
        <taxon>eudicotyledons</taxon>
        <taxon>Gunneridae</taxon>
        <taxon>Pentapetalae</taxon>
        <taxon>asterids</taxon>
        <taxon>lamiids</taxon>
        <taxon>Lamiales</taxon>
        <taxon>Pedaliaceae</taxon>
        <taxon>Sesamum</taxon>
    </lineage>
</organism>
<evidence type="ECO:0000259" key="2">
    <source>
        <dbReference type="Pfam" id="PF23598"/>
    </source>
</evidence>
<evidence type="ECO:0000256" key="1">
    <source>
        <dbReference type="ARBA" id="ARBA00022737"/>
    </source>
</evidence>
<dbReference type="AlphaFoldDB" id="A0AAW2RL73"/>
<feature type="domain" description="Disease resistance R13L4/SHOC-2-like LRR" evidence="2">
    <location>
        <begin position="2"/>
        <end position="248"/>
    </location>
</feature>
<protein>
    <recommendedName>
        <fullName evidence="2">Disease resistance R13L4/SHOC-2-like LRR domain-containing protein</fullName>
    </recommendedName>
</protein>
<dbReference type="InterPro" id="IPR055414">
    <property type="entry name" value="LRR_R13L4/SHOC2-like"/>
</dbReference>
<reference evidence="3" key="2">
    <citation type="journal article" date="2024" name="Plant">
        <title>Genomic evolution and insights into agronomic trait innovations of Sesamum species.</title>
        <authorList>
            <person name="Miao H."/>
            <person name="Wang L."/>
            <person name="Qu L."/>
            <person name="Liu H."/>
            <person name="Sun Y."/>
            <person name="Le M."/>
            <person name="Wang Q."/>
            <person name="Wei S."/>
            <person name="Zheng Y."/>
            <person name="Lin W."/>
            <person name="Duan Y."/>
            <person name="Cao H."/>
            <person name="Xiong S."/>
            <person name="Wang X."/>
            <person name="Wei L."/>
            <person name="Li C."/>
            <person name="Ma Q."/>
            <person name="Ju M."/>
            <person name="Zhao R."/>
            <person name="Li G."/>
            <person name="Mu C."/>
            <person name="Tian Q."/>
            <person name="Mei H."/>
            <person name="Zhang T."/>
            <person name="Gao T."/>
            <person name="Zhang H."/>
        </authorList>
    </citation>
    <scope>NUCLEOTIDE SEQUENCE</scope>
    <source>
        <strain evidence="3">G01</strain>
    </source>
</reference>
<keyword evidence="1" id="KW-0677">Repeat</keyword>
<proteinExistence type="predicted"/>
<accession>A0AAW2RL73</accession>
<dbReference type="EMBL" id="JACGWK010000001">
    <property type="protein sequence ID" value="KAL0380193.1"/>
    <property type="molecule type" value="Genomic_DNA"/>
</dbReference>
<reference evidence="3" key="1">
    <citation type="submission" date="2020-06" db="EMBL/GenBank/DDBJ databases">
        <authorList>
            <person name="Li T."/>
            <person name="Hu X."/>
            <person name="Zhang T."/>
            <person name="Song X."/>
            <person name="Zhang H."/>
            <person name="Dai N."/>
            <person name="Sheng W."/>
            <person name="Hou X."/>
            <person name="Wei L."/>
        </authorList>
    </citation>
    <scope>NUCLEOTIDE SEQUENCE</scope>
    <source>
        <strain evidence="3">G01</strain>
        <tissue evidence="3">Leaf</tissue>
    </source>
</reference>
<name>A0AAW2RL73_9LAMI</name>
<comment type="caution">
    <text evidence="3">The sequence shown here is derived from an EMBL/GenBank/DDBJ whole genome shotgun (WGS) entry which is preliminary data.</text>
</comment>
<dbReference type="Pfam" id="PF23598">
    <property type="entry name" value="LRR_14"/>
    <property type="match status" value="1"/>
</dbReference>
<evidence type="ECO:0000313" key="3">
    <source>
        <dbReference type="EMBL" id="KAL0380193.1"/>
    </source>
</evidence>
<dbReference type="SUPFAM" id="SSF52058">
    <property type="entry name" value="L domain-like"/>
    <property type="match status" value="1"/>
</dbReference>
<dbReference type="PANTHER" id="PTHR15140">
    <property type="entry name" value="TUBULIN-SPECIFIC CHAPERONE E"/>
    <property type="match status" value="1"/>
</dbReference>
<sequence>MLTPSISKLQNLQTLIIRSGSYSTGYITLHLPFQIWNMPQLRHLMVFRKAILPSPSAIPFGRQHLENLHTLSTVKNFRFTSKTIEMIRNIKKLKVLYTSVSRANWEEHYLDNLVHLAQVETLNFSFDTTFGRKKHPSPVSFALPPNLKKLTLSGCRLTRQYMATNGSLPNLEVLKLRNDAFIGTQWESSEEEFPRLKFLQMEWLNLKFWRAESTHFPVLQCLIIGYCSELEIPCEIEEIPTLQLIEVGPLSKPAADSAKLIQEEQQSLGNDLLQVRIRSY</sequence>
<dbReference type="Gene3D" id="3.80.10.10">
    <property type="entry name" value="Ribonuclease Inhibitor"/>
    <property type="match status" value="1"/>
</dbReference>
<dbReference type="InterPro" id="IPR032675">
    <property type="entry name" value="LRR_dom_sf"/>
</dbReference>
<dbReference type="PANTHER" id="PTHR15140:SF33">
    <property type="entry name" value="LATE BLIGHT RESISTANCE PROTEIN HOMOLOG R1A-3 ISOFORM X1"/>
    <property type="match status" value="1"/>
</dbReference>
<gene>
    <name evidence="3" type="ORF">Sangu_0083600</name>
</gene>